<proteinExistence type="inferred from homology"/>
<reference evidence="9 10" key="1">
    <citation type="journal article" date="2016" name="Mol. Biol. Evol.">
        <title>Comparative Genomics of Early-Diverging Mushroom-Forming Fungi Provides Insights into the Origins of Lignocellulose Decay Capabilities.</title>
        <authorList>
            <person name="Nagy L.G."/>
            <person name="Riley R."/>
            <person name="Tritt A."/>
            <person name="Adam C."/>
            <person name="Daum C."/>
            <person name="Floudas D."/>
            <person name="Sun H."/>
            <person name="Yadav J.S."/>
            <person name="Pangilinan J."/>
            <person name="Larsson K.H."/>
            <person name="Matsuura K."/>
            <person name="Barry K."/>
            <person name="Labutti K."/>
            <person name="Kuo R."/>
            <person name="Ohm R.A."/>
            <person name="Bhattacharya S.S."/>
            <person name="Shirouzu T."/>
            <person name="Yoshinaga Y."/>
            <person name="Martin F.M."/>
            <person name="Grigoriev I.V."/>
            <person name="Hibbett D.S."/>
        </authorList>
    </citation>
    <scope>NUCLEOTIDE SEQUENCE [LARGE SCALE GENOMIC DNA]</scope>
    <source>
        <strain evidence="9 10">L-15889</strain>
    </source>
</reference>
<dbReference type="AlphaFoldDB" id="A0A165SVC0"/>
<dbReference type="PROSITE" id="PS51515">
    <property type="entry name" value="BIN3_SAM"/>
    <property type="match status" value="1"/>
</dbReference>
<dbReference type="PANTHER" id="PTHR12315">
    <property type="entry name" value="BICOID-INTERACTING PROTEIN RELATED"/>
    <property type="match status" value="1"/>
</dbReference>
<dbReference type="EMBL" id="KV429040">
    <property type="protein sequence ID" value="KZT72541.1"/>
    <property type="molecule type" value="Genomic_DNA"/>
</dbReference>
<keyword evidence="10" id="KW-1185">Reference proteome</keyword>
<sequence length="289" mass="32607">MTSPGSFTPIHGNYHGYYIKRPFANDPRVAVLPSSIFAGARVLDIGCNEGWVTCEIAQSKGARQVVGVDIDDKLVRLAWKRRRYVWALQEPFNANRKVGGETDEATPSRKRRKVDVANGGAVDRELDPPQADYFPAAFEHMFGPLPIPPVNCTGGPGREDFPHNVTFRAADWVNTDILEDKEGYDVVLAFSISKWIHLNGEDEGLMRFFRRVHSVLKVGGSFVLEPQEWESYHKARRMNPKLKSLEHLRVHPDNFERILQEIGFGPPEHLGKVGDGGFKRPIDVYTKLC</sequence>
<dbReference type="InterPro" id="IPR024160">
    <property type="entry name" value="BIN3_SAM-bd_dom"/>
</dbReference>
<dbReference type="Pfam" id="PF08241">
    <property type="entry name" value="Methyltransf_11"/>
    <property type="match status" value="1"/>
</dbReference>
<organism evidence="9 10">
    <name type="scientific">Daedalea quercina L-15889</name>
    <dbReference type="NCBI Taxonomy" id="1314783"/>
    <lineage>
        <taxon>Eukaryota</taxon>
        <taxon>Fungi</taxon>
        <taxon>Dikarya</taxon>
        <taxon>Basidiomycota</taxon>
        <taxon>Agaricomycotina</taxon>
        <taxon>Agaricomycetes</taxon>
        <taxon>Polyporales</taxon>
        <taxon>Fomitopsis</taxon>
    </lineage>
</organism>
<evidence type="ECO:0000256" key="1">
    <source>
        <dbReference type="ARBA" id="ARBA00008361"/>
    </source>
</evidence>
<accession>A0A165SVC0</accession>
<feature type="region of interest" description="Disordered" evidence="7">
    <location>
        <begin position="97"/>
        <end position="128"/>
    </location>
</feature>
<evidence type="ECO:0000256" key="4">
    <source>
        <dbReference type="ARBA" id="ARBA00022691"/>
    </source>
</evidence>
<dbReference type="GO" id="GO:0008171">
    <property type="term" value="F:O-methyltransferase activity"/>
    <property type="evidence" value="ECO:0007669"/>
    <property type="project" value="UniProtKB-UniRule"/>
</dbReference>
<comment type="similarity">
    <text evidence="1 6">Belongs to the methyltransferase superfamily.</text>
</comment>
<dbReference type="GO" id="GO:0040031">
    <property type="term" value="P:snRNA modification"/>
    <property type="evidence" value="ECO:0007669"/>
    <property type="project" value="TreeGrafter"/>
</dbReference>
<evidence type="ECO:0000256" key="7">
    <source>
        <dbReference type="SAM" id="MobiDB-lite"/>
    </source>
</evidence>
<protein>
    <recommendedName>
        <fullName evidence="6">RNA methyltransferase</fullName>
        <ecNumber evidence="6">2.1.1.-</ecNumber>
    </recommendedName>
</protein>
<dbReference type="Pfam" id="PF06859">
    <property type="entry name" value="Bin3"/>
    <property type="match status" value="1"/>
</dbReference>
<dbReference type="STRING" id="1314783.A0A165SVC0"/>
<evidence type="ECO:0000256" key="2">
    <source>
        <dbReference type="ARBA" id="ARBA00022603"/>
    </source>
</evidence>
<dbReference type="InterPro" id="IPR039772">
    <property type="entry name" value="Bin3-like"/>
</dbReference>
<dbReference type="EC" id="2.1.1.-" evidence="6"/>
<dbReference type="SUPFAM" id="SSF53335">
    <property type="entry name" value="S-adenosyl-L-methionine-dependent methyltransferases"/>
    <property type="match status" value="1"/>
</dbReference>
<dbReference type="InterPro" id="IPR013216">
    <property type="entry name" value="Methyltransf_11"/>
</dbReference>
<dbReference type="OrthoDB" id="540004at2759"/>
<evidence type="ECO:0000256" key="3">
    <source>
        <dbReference type="ARBA" id="ARBA00022679"/>
    </source>
</evidence>
<dbReference type="PANTHER" id="PTHR12315:SF0">
    <property type="entry name" value="7SK SNRNA METHYLPHOSPHATE CAPPING ENZYME"/>
    <property type="match status" value="1"/>
</dbReference>
<dbReference type="InterPro" id="IPR029063">
    <property type="entry name" value="SAM-dependent_MTases_sf"/>
</dbReference>
<name>A0A165SVC0_9APHY</name>
<dbReference type="InterPro" id="IPR010675">
    <property type="entry name" value="Bin3_C"/>
</dbReference>
<dbReference type="GO" id="GO:0017069">
    <property type="term" value="F:snRNA binding"/>
    <property type="evidence" value="ECO:0007669"/>
    <property type="project" value="TreeGrafter"/>
</dbReference>
<evidence type="ECO:0000256" key="5">
    <source>
        <dbReference type="PROSITE-ProRule" id="PRU00848"/>
    </source>
</evidence>
<keyword evidence="4 5" id="KW-0949">S-adenosyl-L-methionine</keyword>
<gene>
    <name evidence="9" type="ORF">DAEQUDRAFT_762833</name>
</gene>
<dbReference type="GO" id="GO:0032259">
    <property type="term" value="P:methylation"/>
    <property type="evidence" value="ECO:0007669"/>
    <property type="project" value="UniProtKB-KW"/>
</dbReference>
<evidence type="ECO:0000313" key="10">
    <source>
        <dbReference type="Proteomes" id="UP000076727"/>
    </source>
</evidence>
<evidence type="ECO:0000313" key="9">
    <source>
        <dbReference type="EMBL" id="KZT72541.1"/>
    </source>
</evidence>
<dbReference type="Gene3D" id="3.40.50.150">
    <property type="entry name" value="Vaccinia Virus protein VP39"/>
    <property type="match status" value="1"/>
</dbReference>
<dbReference type="Proteomes" id="UP000076727">
    <property type="component" value="Unassembled WGS sequence"/>
</dbReference>
<keyword evidence="2 6" id="KW-0489">Methyltransferase</keyword>
<dbReference type="GO" id="GO:0008757">
    <property type="term" value="F:S-adenosylmethionine-dependent methyltransferase activity"/>
    <property type="evidence" value="ECO:0007669"/>
    <property type="project" value="InterPro"/>
</dbReference>
<keyword evidence="3 6" id="KW-0808">Transferase</keyword>
<dbReference type="CDD" id="cd02440">
    <property type="entry name" value="AdoMet_MTases"/>
    <property type="match status" value="1"/>
</dbReference>
<feature type="domain" description="Bin3-type SAM" evidence="8">
    <location>
        <begin position="26"/>
        <end position="289"/>
    </location>
</feature>
<evidence type="ECO:0000259" key="8">
    <source>
        <dbReference type="PROSITE" id="PS51515"/>
    </source>
</evidence>
<evidence type="ECO:0000256" key="6">
    <source>
        <dbReference type="RuleBase" id="RU367087"/>
    </source>
</evidence>
<dbReference type="GO" id="GO:0008173">
    <property type="term" value="F:RNA methyltransferase activity"/>
    <property type="evidence" value="ECO:0007669"/>
    <property type="project" value="UniProtKB-UniRule"/>
</dbReference>